<feature type="transmembrane region" description="Helical" evidence="2">
    <location>
        <begin position="948"/>
        <end position="974"/>
    </location>
</feature>
<dbReference type="PANTHER" id="PTHR33862:SF3">
    <property type="entry name" value="OROFACIAL CLEFT 1 CANDIDATE GENE 1 PROTEIN"/>
    <property type="match status" value="1"/>
</dbReference>
<sequence length="1174" mass="134423">MEVQNKKRTTGVKGKGKGKKTKTETKDTEPSDVEPGTSKQPTESKQDVSVDMDGPSVAIDLEDPQVQDEKPEKVKDDPSLKEQTSEVEEILPDENGGVQTLNKVSSSVAIDLEDPQVKNEVKEKDISPVKTEVVDTLEENDYEIPVITVEQNQQVKTTQQTEQSSEKQETESIDFSSINPEDYGLKVEDDDLPADFIYEPPPQTDLPDLYNLLASLEEGNGDLVTKDPPPSLFAIPEHIPSYSKISELRYEIEKGELQPYISRFDTDVKDDVVLLGKISLEEVQEEEKRLRDEHILYLEQESRLAREREEKLINREEQAKTRMATFVKDKRGDLARREELLRQKEKLMLDHVHKAFRRAESQLIGTLERRKGEVKTLYGDLMLADGQYGGSKGRRWKVDWNRTPQPIKINLKCIRGVKDKLPGGRYVMMASLYNRLGGHTMRWSKLKGQTWGGTTLPMFHEGNFYNTEMKINQSLFTVLPAKPSLRPGMILVFELFLLRGSVLPVDKVVAWGCFPICDGNFDVLEGKYKCSMLRSEMNLEIDKHEKMEELISSDINHWLSNLYFEVIKLPRYLAGQNEHEVELQFSSKLTNFPDRVQTGWDENKDGSDPIPGSVTDMGSASSSGTPSGSSGVISTNDTIVRSEATTSKVKLHNRHLQIGTTSRSSSTNIGSRIIKKDTRRPEDDDGDVSSEEEDEVKAIRRQGDFRPHQTMPGVYYKQYLNNPADEYFKRMYTMLPRTSVLAPRLKKKKLTHVEELEEHSFSVQAPFTGKGRFHHSGREKMGYIARQFLAEIGMSQWRSREFWGMLLLFLIFFFLRFTTHYFGQWLFLSALGIPINKFDFRPYTVDLNYQPTLLRTREEIGVVVLGPMMNILLFTLMVIFAWICPKIFGFFPDLFSKFVLTFGVLTFLDPLLILIVDCAMLRFYDQSTEPIADFAKLWWHFSRSQGSGLAGVFITLFLYTFVGLLSSSILYMYFLRLHNNGRMLDIFWRLHGKEENFFIPYDLEMSNEELAYVCHKAEMWRGEEGERRKVAVYDYIWEEEEVEESIWDENGVEKLEKKEGRKEVTTHVSIHTLHLDGLRELYRHFLRLPDGAIVEVFGDVSIPGMDKDMKTALEQGSKNLENLMGSQLSMSKVRGRQTVITRAGFTPGQSSPTPSETPSTSPSTVSSIEKKKIL</sequence>
<dbReference type="OMA" id="EVCVCCL"/>
<feature type="transmembrane region" description="Helical" evidence="2">
    <location>
        <begin position="802"/>
        <end position="822"/>
    </location>
</feature>
<dbReference type="InterPro" id="IPR031390">
    <property type="entry name" value="OFCC1"/>
</dbReference>
<reference evidence="3 4" key="1">
    <citation type="journal article" date="2013" name="Nature">
        <title>Insights into bilaterian evolution from three spiralian genomes.</title>
        <authorList>
            <person name="Simakov O."/>
            <person name="Marletaz F."/>
            <person name="Cho S.J."/>
            <person name="Edsinger-Gonzales E."/>
            <person name="Havlak P."/>
            <person name="Hellsten U."/>
            <person name="Kuo D.H."/>
            <person name="Larsson T."/>
            <person name="Lv J."/>
            <person name="Arendt D."/>
            <person name="Savage R."/>
            <person name="Osoegawa K."/>
            <person name="de Jong P."/>
            <person name="Grimwood J."/>
            <person name="Chapman J.A."/>
            <person name="Shapiro H."/>
            <person name="Aerts A."/>
            <person name="Otillar R.P."/>
            <person name="Terry A.Y."/>
            <person name="Boore J.L."/>
            <person name="Grigoriev I.V."/>
            <person name="Lindberg D.R."/>
            <person name="Seaver E.C."/>
            <person name="Weisblat D.A."/>
            <person name="Putnam N.H."/>
            <person name="Rokhsar D.S."/>
        </authorList>
    </citation>
    <scope>NUCLEOTIDE SEQUENCE [LARGE SCALE GENOMIC DNA]</scope>
</reference>
<evidence type="ECO:0000256" key="1">
    <source>
        <dbReference type="SAM" id="MobiDB-lite"/>
    </source>
</evidence>
<feature type="transmembrane region" description="Helical" evidence="2">
    <location>
        <begin position="895"/>
        <end position="916"/>
    </location>
</feature>
<feature type="compositionally biased region" description="Polar residues" evidence="1">
    <location>
        <begin position="658"/>
        <end position="670"/>
    </location>
</feature>
<feature type="region of interest" description="Disordered" evidence="1">
    <location>
        <begin position="1"/>
        <end position="99"/>
    </location>
</feature>
<dbReference type="OrthoDB" id="347244at2759"/>
<dbReference type="Proteomes" id="UP000030746">
    <property type="component" value="Unassembled WGS sequence"/>
</dbReference>
<feature type="region of interest" description="Disordered" evidence="1">
    <location>
        <begin position="596"/>
        <end position="704"/>
    </location>
</feature>
<dbReference type="CTD" id="20249896"/>
<gene>
    <name evidence="3" type="ORF">LOTGIDRAFT_235599</name>
</gene>
<evidence type="ECO:0000313" key="4">
    <source>
        <dbReference type="Proteomes" id="UP000030746"/>
    </source>
</evidence>
<organism evidence="3 4">
    <name type="scientific">Lottia gigantea</name>
    <name type="common">Giant owl limpet</name>
    <dbReference type="NCBI Taxonomy" id="225164"/>
    <lineage>
        <taxon>Eukaryota</taxon>
        <taxon>Metazoa</taxon>
        <taxon>Spiralia</taxon>
        <taxon>Lophotrochozoa</taxon>
        <taxon>Mollusca</taxon>
        <taxon>Gastropoda</taxon>
        <taxon>Patellogastropoda</taxon>
        <taxon>Lottioidea</taxon>
        <taxon>Lottiidae</taxon>
        <taxon>Lottia</taxon>
    </lineage>
</organism>
<dbReference type="HOGENOM" id="CLU_006867_0_0_1"/>
<dbReference type="KEGG" id="lgi:LOTGIDRAFT_235599"/>
<feature type="compositionally biased region" description="Low complexity" evidence="1">
    <location>
        <begin position="1146"/>
        <end position="1167"/>
    </location>
</feature>
<feature type="compositionally biased region" description="Basic residues" evidence="1">
    <location>
        <begin position="1"/>
        <end position="20"/>
    </location>
</feature>
<accession>V3ZYE1</accession>
<dbReference type="GeneID" id="20249896"/>
<feature type="region of interest" description="Disordered" evidence="1">
    <location>
        <begin position="153"/>
        <end position="184"/>
    </location>
</feature>
<dbReference type="AlphaFoldDB" id="V3ZYE1"/>
<evidence type="ECO:0000256" key="2">
    <source>
        <dbReference type="SAM" id="Phobius"/>
    </source>
</evidence>
<feature type="compositionally biased region" description="Polar residues" evidence="1">
    <location>
        <begin position="635"/>
        <end position="648"/>
    </location>
</feature>
<feature type="transmembrane region" description="Helical" evidence="2">
    <location>
        <begin position="860"/>
        <end position="883"/>
    </location>
</feature>
<keyword evidence="2" id="KW-0812">Transmembrane</keyword>
<dbReference type="EMBL" id="KB203188">
    <property type="protein sequence ID" value="ESO86001.1"/>
    <property type="molecule type" value="Genomic_DNA"/>
</dbReference>
<proteinExistence type="predicted"/>
<protein>
    <submittedName>
        <fullName evidence="3">Uncharacterized protein</fullName>
    </submittedName>
</protein>
<feature type="compositionally biased region" description="Low complexity" evidence="1">
    <location>
        <begin position="618"/>
        <end position="634"/>
    </location>
</feature>
<feature type="region of interest" description="Disordered" evidence="1">
    <location>
        <begin position="1143"/>
        <end position="1174"/>
    </location>
</feature>
<dbReference type="RefSeq" id="XP_009063255.1">
    <property type="nucleotide sequence ID" value="XM_009065007.1"/>
</dbReference>
<name>V3ZYE1_LOTGI</name>
<dbReference type="PANTHER" id="PTHR33862">
    <property type="entry name" value="OROFACIAL CLEFT 1 CANDIDATE GENE 1 PROTEIN"/>
    <property type="match status" value="1"/>
</dbReference>
<keyword evidence="4" id="KW-1185">Reference proteome</keyword>
<feature type="compositionally biased region" description="Low complexity" evidence="1">
    <location>
        <begin position="153"/>
        <end position="163"/>
    </location>
</feature>
<feature type="compositionally biased region" description="Basic and acidic residues" evidence="1">
    <location>
        <begin position="67"/>
        <end position="84"/>
    </location>
</feature>
<keyword evidence="2" id="KW-1133">Transmembrane helix</keyword>
<evidence type="ECO:0000313" key="3">
    <source>
        <dbReference type="EMBL" id="ESO86001.1"/>
    </source>
</evidence>
<keyword evidence="2" id="KW-0472">Membrane</keyword>
<feature type="compositionally biased region" description="Acidic residues" evidence="1">
    <location>
        <begin position="683"/>
        <end position="695"/>
    </location>
</feature>